<evidence type="ECO:0000256" key="1">
    <source>
        <dbReference type="PIRSR" id="PIRSR640198-1"/>
    </source>
</evidence>
<sequence length="406" mass="46071">MADSYKPLETVFHIDRSTDASAHIQSEREARMQGHDAFEILAGETTWFFTTPRHMSMLISDIQRNEQRINVQWDHIHAAVRAQYVNTHMVDEMMATNEIEGVHSTRQEIEEAVQSVRTGRSNQHKPIRFSEFAKLWIALENQELRSPATLRDIRNIYDQVTDGEIEPADLPDGELFRKNSVDITGPRGIVHRGAASEVQISTLLQSVISVMNSDSLPQLQAAMAAHFLFEYTHPFYDGNGRTGRFLLALNLQPVLSLPTILSLSSTIAANKQRYYKAFDVTENPMNYRELTFFIMMMLEYVRQAQESLFVELDQYEAQAAKLDAWVEQMSAEYELGDSEESVLRELADVHQAVPDSPSSVRELASALRRSTQSVRKYVARLIALGLVERVGVRPMTVRLAHGVAAF</sequence>
<dbReference type="Pfam" id="PF02661">
    <property type="entry name" value="Fic"/>
    <property type="match status" value="1"/>
</dbReference>
<dbReference type="Gene3D" id="1.10.10.10">
    <property type="entry name" value="Winged helix-like DNA-binding domain superfamily/Winged helix DNA-binding domain"/>
    <property type="match status" value="1"/>
</dbReference>
<evidence type="ECO:0000256" key="2">
    <source>
        <dbReference type="PIRSR" id="PIRSR640198-2"/>
    </source>
</evidence>
<keyword evidence="2" id="KW-0067">ATP-binding</keyword>
<comment type="caution">
    <text evidence="4">The sequence shown here is derived from an EMBL/GenBank/DDBJ whole genome shotgun (WGS) entry which is preliminary data.</text>
</comment>
<dbReference type="InterPro" id="IPR036597">
    <property type="entry name" value="Fido-like_dom_sf"/>
</dbReference>
<dbReference type="Proteomes" id="UP000029052">
    <property type="component" value="Unassembled WGS sequence"/>
</dbReference>
<dbReference type="AlphaFoldDB" id="A0A087BAR5"/>
<gene>
    <name evidence="4" type="ORF">BMAGN_0063</name>
</gene>
<protein>
    <submittedName>
        <fullName evidence="4">Fic (Filamentation induced by cAMP) protein</fullName>
    </submittedName>
</protein>
<dbReference type="SUPFAM" id="SSF46785">
    <property type="entry name" value="Winged helix' DNA-binding domain"/>
    <property type="match status" value="1"/>
</dbReference>
<dbReference type="PANTHER" id="PTHR13504">
    <property type="entry name" value="FIDO DOMAIN-CONTAINING PROTEIN DDB_G0283145"/>
    <property type="match status" value="1"/>
</dbReference>
<dbReference type="STRING" id="1692.BMAGN_0063"/>
<organism evidence="4 5">
    <name type="scientific">Bifidobacterium magnum</name>
    <dbReference type="NCBI Taxonomy" id="1692"/>
    <lineage>
        <taxon>Bacteria</taxon>
        <taxon>Bacillati</taxon>
        <taxon>Actinomycetota</taxon>
        <taxon>Actinomycetes</taxon>
        <taxon>Bifidobacteriales</taxon>
        <taxon>Bifidobacteriaceae</taxon>
        <taxon>Bifidobacterium</taxon>
    </lineage>
</organism>
<evidence type="ECO:0000259" key="3">
    <source>
        <dbReference type="PROSITE" id="PS51459"/>
    </source>
</evidence>
<keyword evidence="5" id="KW-1185">Reference proteome</keyword>
<proteinExistence type="predicted"/>
<dbReference type="InterPro" id="IPR040198">
    <property type="entry name" value="Fido_containing"/>
</dbReference>
<feature type="domain" description="Fido" evidence="3">
    <location>
        <begin position="148"/>
        <end position="296"/>
    </location>
</feature>
<dbReference type="GO" id="GO:0005524">
    <property type="term" value="F:ATP binding"/>
    <property type="evidence" value="ECO:0007669"/>
    <property type="project" value="UniProtKB-KW"/>
</dbReference>
<dbReference type="InterPro" id="IPR036388">
    <property type="entry name" value="WH-like_DNA-bd_sf"/>
</dbReference>
<dbReference type="InterPro" id="IPR036390">
    <property type="entry name" value="WH_DNA-bd_sf"/>
</dbReference>
<name>A0A087BAR5_9BIFI</name>
<accession>A0A087BAR5</accession>
<dbReference type="PANTHER" id="PTHR13504:SF40">
    <property type="entry name" value="FIDO DOMAIN-CONTAINING PROTEIN"/>
    <property type="match status" value="1"/>
</dbReference>
<dbReference type="Gene3D" id="1.10.3290.10">
    <property type="entry name" value="Fido-like domain"/>
    <property type="match status" value="1"/>
</dbReference>
<keyword evidence="2" id="KW-0547">Nucleotide-binding</keyword>
<evidence type="ECO:0000313" key="4">
    <source>
        <dbReference type="EMBL" id="KFI68115.1"/>
    </source>
</evidence>
<dbReference type="EMBL" id="JGZB01000004">
    <property type="protein sequence ID" value="KFI68115.1"/>
    <property type="molecule type" value="Genomic_DNA"/>
</dbReference>
<dbReference type="eggNOG" id="COG3177">
    <property type="taxonomic scope" value="Bacteria"/>
</dbReference>
<feature type="active site" evidence="1">
    <location>
        <position position="233"/>
    </location>
</feature>
<dbReference type="PROSITE" id="PS51459">
    <property type="entry name" value="FIDO"/>
    <property type="match status" value="1"/>
</dbReference>
<dbReference type="InterPro" id="IPR003812">
    <property type="entry name" value="Fido"/>
</dbReference>
<dbReference type="RefSeq" id="WP_022860342.1">
    <property type="nucleotide sequence ID" value="NZ_JGZB01000004.1"/>
</dbReference>
<dbReference type="SUPFAM" id="SSF140931">
    <property type="entry name" value="Fic-like"/>
    <property type="match status" value="1"/>
</dbReference>
<reference evidence="4 5" key="1">
    <citation type="submission" date="2014-03" db="EMBL/GenBank/DDBJ databases">
        <title>Genomics of Bifidobacteria.</title>
        <authorList>
            <person name="Ventura M."/>
            <person name="Milani C."/>
            <person name="Lugli G.A."/>
        </authorList>
    </citation>
    <scope>NUCLEOTIDE SEQUENCE [LARGE SCALE GENOMIC DNA]</scope>
    <source>
        <strain evidence="4 5">LMG 11591</strain>
    </source>
</reference>
<evidence type="ECO:0000313" key="5">
    <source>
        <dbReference type="Proteomes" id="UP000029052"/>
    </source>
</evidence>
<feature type="binding site" evidence="2">
    <location>
        <begin position="237"/>
        <end position="244"/>
    </location>
    <ligand>
        <name>ATP</name>
        <dbReference type="ChEBI" id="CHEBI:30616"/>
    </ligand>
</feature>